<keyword evidence="2" id="KW-1185">Reference proteome</keyword>
<sequence>MRQYADILTSAARNGWTYAPAAIDSGSKRHFEEMKLQLIAAGFEVVPVSARPRCPDEVASK</sequence>
<accession>A0A330H7C6</accession>
<dbReference type="AlphaFoldDB" id="A0A330H7C6"/>
<gene>
    <name evidence="1" type="ORF">DPM33_31765</name>
</gene>
<evidence type="ECO:0000313" key="2">
    <source>
        <dbReference type="Proteomes" id="UP000251558"/>
    </source>
</evidence>
<organism evidence="1 2">
    <name type="scientific">Mesorhizobium hawassense</name>
    <dbReference type="NCBI Taxonomy" id="1209954"/>
    <lineage>
        <taxon>Bacteria</taxon>
        <taxon>Pseudomonadati</taxon>
        <taxon>Pseudomonadota</taxon>
        <taxon>Alphaproteobacteria</taxon>
        <taxon>Hyphomicrobiales</taxon>
        <taxon>Phyllobacteriaceae</taxon>
        <taxon>Mesorhizobium</taxon>
    </lineage>
</organism>
<reference evidence="2" key="1">
    <citation type="submission" date="2018-06" db="EMBL/GenBank/DDBJ databases">
        <authorList>
            <person name="Helene L.C."/>
            <person name="Dall'Agnol R."/>
            <person name="Delamuta J.R."/>
            <person name="Hungria M."/>
        </authorList>
    </citation>
    <scope>NUCLEOTIDE SEQUENCE [LARGE SCALE GENOMIC DNA]</scope>
    <source>
        <strain evidence="2">AC99b</strain>
    </source>
</reference>
<reference evidence="1 2" key="2">
    <citation type="submission" date="2018-07" db="EMBL/GenBank/DDBJ databases">
        <title>Diversity of Mesorhizobium strains in Brazil.</title>
        <authorList>
            <person name="Helene L.C.F."/>
            <person name="Dall'Agnol R."/>
            <person name="Delamuta J.R.M."/>
            <person name="Hungria M."/>
        </authorList>
    </citation>
    <scope>NUCLEOTIDE SEQUENCE [LARGE SCALE GENOMIC DNA]</scope>
    <source>
        <strain evidence="1 2">AC99b</strain>
    </source>
</reference>
<name>A0A330H7C6_9HYPH</name>
<proteinExistence type="predicted"/>
<dbReference type="Proteomes" id="UP000251558">
    <property type="component" value="Unassembled WGS sequence"/>
</dbReference>
<comment type="caution">
    <text evidence="1">The sequence shown here is derived from an EMBL/GenBank/DDBJ whole genome shotgun (WGS) entry which is preliminary data.</text>
</comment>
<evidence type="ECO:0000313" key="1">
    <source>
        <dbReference type="EMBL" id="RAZ84355.1"/>
    </source>
</evidence>
<dbReference type="EMBL" id="QMBP01000024">
    <property type="protein sequence ID" value="RAZ84355.1"/>
    <property type="molecule type" value="Genomic_DNA"/>
</dbReference>
<protein>
    <submittedName>
        <fullName evidence="1">Uncharacterized protein</fullName>
    </submittedName>
</protein>